<reference evidence="9 10" key="1">
    <citation type="submission" date="2024-04" db="EMBL/GenBank/DDBJ databases">
        <authorList>
            <person name="Abashina T."/>
            <person name="Shaikin A."/>
        </authorList>
    </citation>
    <scope>NUCLEOTIDE SEQUENCE [LARGE SCALE GENOMIC DNA]</scope>
    <source>
        <strain evidence="9 10">AAFK</strain>
    </source>
</reference>
<gene>
    <name evidence="9" type="ORF">WOB96_05090</name>
</gene>
<comment type="similarity">
    <text evidence="2 7">Belongs to the complex I subunit 3 family.</text>
</comment>
<dbReference type="Pfam" id="PF00507">
    <property type="entry name" value="Oxidored_q4"/>
    <property type="match status" value="1"/>
</dbReference>
<proteinExistence type="inferred from homology"/>
<dbReference type="InterPro" id="IPR038430">
    <property type="entry name" value="NDAH_ubi_oxred_su3_sf"/>
</dbReference>
<dbReference type="Gene3D" id="1.20.58.1610">
    <property type="entry name" value="NADH:ubiquinone/plastoquinone oxidoreductase, chain 3"/>
    <property type="match status" value="1"/>
</dbReference>
<comment type="function">
    <text evidence="7">NDH-1 shuttles electrons from NADH, via FMN and iron-sulfur (Fe-S) centers, to quinones in the respiratory chain.</text>
</comment>
<keyword evidence="7" id="KW-0520">NAD</keyword>
<dbReference type="EMBL" id="JBBPCO010000003">
    <property type="protein sequence ID" value="MEK8089135.1"/>
    <property type="molecule type" value="Genomic_DNA"/>
</dbReference>
<protein>
    <recommendedName>
        <fullName evidence="7">NADH-quinone oxidoreductase subunit</fullName>
        <ecNumber evidence="7">7.1.1.-</ecNumber>
    </recommendedName>
</protein>
<evidence type="ECO:0000256" key="4">
    <source>
        <dbReference type="ARBA" id="ARBA00022692"/>
    </source>
</evidence>
<dbReference type="PANTHER" id="PTHR11058:SF9">
    <property type="entry name" value="NADH-UBIQUINONE OXIDOREDUCTASE CHAIN 3"/>
    <property type="match status" value="1"/>
</dbReference>
<dbReference type="Proteomes" id="UP001446205">
    <property type="component" value="Unassembled WGS sequence"/>
</dbReference>
<comment type="caution">
    <text evidence="9">The sequence shown here is derived from an EMBL/GenBank/DDBJ whole genome shotgun (WGS) entry which is preliminary data.</text>
</comment>
<evidence type="ECO:0000256" key="1">
    <source>
        <dbReference type="ARBA" id="ARBA00004370"/>
    </source>
</evidence>
<keyword evidence="4 7" id="KW-0812">Transmembrane</keyword>
<keyword evidence="10" id="KW-1185">Reference proteome</keyword>
<evidence type="ECO:0000313" key="10">
    <source>
        <dbReference type="Proteomes" id="UP001446205"/>
    </source>
</evidence>
<evidence type="ECO:0000256" key="8">
    <source>
        <dbReference type="SAM" id="Phobius"/>
    </source>
</evidence>
<dbReference type="RefSeq" id="WP_341370200.1">
    <property type="nucleotide sequence ID" value="NZ_JBBPCO010000003.1"/>
</dbReference>
<evidence type="ECO:0000256" key="7">
    <source>
        <dbReference type="RuleBase" id="RU003639"/>
    </source>
</evidence>
<sequence length="117" mass="13673">MSAYQQVLLFALAGLLTALVLLGIGRYVNARLNTEPARRPFESGEAPQVHAWSRFHVRFLNYALIFLLFDMEMVFMYPWAVVFLDEGWKAFTEMGMFITILVLGILYAWRERAFDWD</sequence>
<organism evidence="9 10">
    <name type="scientific">Thermithiobacillus plumbiphilus</name>
    <dbReference type="NCBI Taxonomy" id="1729899"/>
    <lineage>
        <taxon>Bacteria</taxon>
        <taxon>Pseudomonadati</taxon>
        <taxon>Pseudomonadota</taxon>
        <taxon>Acidithiobacillia</taxon>
        <taxon>Acidithiobacillales</taxon>
        <taxon>Thermithiobacillaceae</taxon>
        <taxon>Thermithiobacillus</taxon>
    </lineage>
</organism>
<comment type="subcellular location">
    <subcellularLocation>
        <location evidence="7">Cell membrane</location>
        <topology evidence="7">Multi-pass membrane protein</topology>
    </subcellularLocation>
    <subcellularLocation>
        <location evidence="1">Membrane</location>
    </subcellularLocation>
</comment>
<evidence type="ECO:0000256" key="2">
    <source>
        <dbReference type="ARBA" id="ARBA00008472"/>
    </source>
</evidence>
<dbReference type="EC" id="7.1.1.-" evidence="7"/>
<dbReference type="InterPro" id="IPR000440">
    <property type="entry name" value="NADH_UbQ/plastoQ_OxRdtase_su3"/>
</dbReference>
<evidence type="ECO:0000256" key="5">
    <source>
        <dbReference type="ARBA" id="ARBA00022989"/>
    </source>
</evidence>
<feature type="transmembrane region" description="Helical" evidence="8">
    <location>
        <begin position="91"/>
        <end position="109"/>
    </location>
</feature>
<keyword evidence="6 8" id="KW-0472">Membrane</keyword>
<evidence type="ECO:0000256" key="6">
    <source>
        <dbReference type="ARBA" id="ARBA00023136"/>
    </source>
</evidence>
<feature type="transmembrane region" description="Helical" evidence="8">
    <location>
        <begin position="62"/>
        <end position="84"/>
    </location>
</feature>
<keyword evidence="5 8" id="KW-1133">Transmembrane helix</keyword>
<name>A0ABU9D6F3_9PROT</name>
<keyword evidence="7" id="KW-0874">Quinone</keyword>
<dbReference type="PANTHER" id="PTHR11058">
    <property type="entry name" value="NADH-UBIQUINONE OXIDOREDUCTASE CHAIN 3"/>
    <property type="match status" value="1"/>
</dbReference>
<evidence type="ECO:0000256" key="3">
    <source>
        <dbReference type="ARBA" id="ARBA00022448"/>
    </source>
</evidence>
<accession>A0ABU9D6F3</accession>
<keyword evidence="3" id="KW-0813">Transport</keyword>
<evidence type="ECO:0000313" key="9">
    <source>
        <dbReference type="EMBL" id="MEK8089135.1"/>
    </source>
</evidence>
<comment type="catalytic activity">
    <reaction evidence="7">
        <text>a quinone + NADH + 5 H(+)(in) = a quinol + NAD(+) + 4 H(+)(out)</text>
        <dbReference type="Rhea" id="RHEA:57888"/>
        <dbReference type="ChEBI" id="CHEBI:15378"/>
        <dbReference type="ChEBI" id="CHEBI:24646"/>
        <dbReference type="ChEBI" id="CHEBI:57540"/>
        <dbReference type="ChEBI" id="CHEBI:57945"/>
        <dbReference type="ChEBI" id="CHEBI:132124"/>
    </reaction>
</comment>